<evidence type="ECO:0000313" key="5">
    <source>
        <dbReference type="EMBL" id="GIJ48993.1"/>
    </source>
</evidence>
<comment type="caution">
    <text evidence="5">The sequence shown here is derived from an EMBL/GenBank/DDBJ whole genome shotgun (WGS) entry which is preliminary data.</text>
</comment>
<evidence type="ECO:0000256" key="3">
    <source>
        <dbReference type="SAM" id="SignalP"/>
    </source>
</evidence>
<name>A0A8J3YRE1_9ACTN</name>
<keyword evidence="6" id="KW-1185">Reference proteome</keyword>
<evidence type="ECO:0000256" key="1">
    <source>
        <dbReference type="ARBA" id="ARBA00022801"/>
    </source>
</evidence>
<dbReference type="Proteomes" id="UP000619260">
    <property type="component" value="Unassembled WGS sequence"/>
</dbReference>
<proteinExistence type="predicted"/>
<feature type="compositionally biased region" description="Low complexity" evidence="2">
    <location>
        <begin position="45"/>
        <end position="57"/>
    </location>
</feature>
<dbReference type="EMBL" id="BOPF01000023">
    <property type="protein sequence ID" value="GIJ48993.1"/>
    <property type="molecule type" value="Genomic_DNA"/>
</dbReference>
<dbReference type="SUPFAM" id="SSF56601">
    <property type="entry name" value="beta-lactamase/transpeptidase-like"/>
    <property type="match status" value="1"/>
</dbReference>
<dbReference type="PANTHER" id="PTHR43283">
    <property type="entry name" value="BETA-LACTAMASE-RELATED"/>
    <property type="match status" value="1"/>
</dbReference>
<keyword evidence="3" id="KW-0732">Signal</keyword>
<dbReference type="PANTHER" id="PTHR43283:SF11">
    <property type="entry name" value="BETA-LACTAMASE-RELATED DOMAIN-CONTAINING PROTEIN"/>
    <property type="match status" value="1"/>
</dbReference>
<feature type="domain" description="Beta-lactamase-related" evidence="4">
    <location>
        <begin position="98"/>
        <end position="421"/>
    </location>
</feature>
<feature type="region of interest" description="Disordered" evidence="2">
    <location>
        <begin position="28"/>
        <end position="72"/>
    </location>
</feature>
<evidence type="ECO:0000313" key="6">
    <source>
        <dbReference type="Proteomes" id="UP000619260"/>
    </source>
</evidence>
<feature type="chain" id="PRO_5035223283" description="Beta-lactamase-related domain-containing protein" evidence="3">
    <location>
        <begin position="21"/>
        <end position="429"/>
    </location>
</feature>
<protein>
    <recommendedName>
        <fullName evidence="4">Beta-lactamase-related domain-containing protein</fullName>
    </recommendedName>
</protein>
<dbReference type="Gene3D" id="3.40.710.10">
    <property type="entry name" value="DD-peptidase/beta-lactamase superfamily"/>
    <property type="match status" value="1"/>
</dbReference>
<accession>A0A8J3YRE1</accession>
<feature type="signal peptide" evidence="3">
    <location>
        <begin position="1"/>
        <end position="20"/>
    </location>
</feature>
<dbReference type="InterPro" id="IPR012338">
    <property type="entry name" value="Beta-lactam/transpept-like"/>
</dbReference>
<evidence type="ECO:0000256" key="2">
    <source>
        <dbReference type="SAM" id="MobiDB-lite"/>
    </source>
</evidence>
<gene>
    <name evidence="5" type="ORF">Val02_58790</name>
</gene>
<dbReference type="AlphaFoldDB" id="A0A8J3YRE1"/>
<dbReference type="RefSeq" id="WP_239153419.1">
    <property type="nucleotide sequence ID" value="NZ_BOPF01000023.1"/>
</dbReference>
<dbReference type="InterPro" id="IPR001466">
    <property type="entry name" value="Beta-lactam-related"/>
</dbReference>
<evidence type="ECO:0000259" key="4">
    <source>
        <dbReference type="Pfam" id="PF00144"/>
    </source>
</evidence>
<dbReference type="Pfam" id="PF00144">
    <property type="entry name" value="Beta-lactamase"/>
    <property type="match status" value="1"/>
</dbReference>
<sequence length="429" mass="44999">MRISRRAALTAATGAAAAAAAGTTAVVRAARDRTRKHPPATGDEAAAAQPASPAQPASRPPAGPGPFRTEPAPYADAVTRAAARYLAPTPDRPRYPTYAGAVVLAVVDGVITVHTAVGDAVRYGPGPTELPAERRVPMRPDAIFDLASITKVFTATVVMQQAERGRIDLDAPAAEYLGEFDRRVSIRMLLAHSGGLPDGVSLTGLPDAAARRAKILAVRPVDTPGTVFRYADTNLLVLGELLRTVTGEPLEQLIRTGVTDPLGMRDTGFRPARSPRLVATDVGRGLGEVHDPNALAMGGIAAHAGMFGTAYDLALLGHALTGTTLLNAESIRLMTTDVNRGIRAVDPENRPDRTSSHGLGLEVDQRWFMGGLAGGGAFGHTGFTGVSLVVAPARKIVLVLLTNRAHPDWRRSQADAARQSVANALLEHL</sequence>
<reference evidence="5" key="1">
    <citation type="submission" date="2021-01" db="EMBL/GenBank/DDBJ databases">
        <title>Whole genome shotgun sequence of Virgisporangium aliadipatigenens NBRC 105644.</title>
        <authorList>
            <person name="Komaki H."/>
            <person name="Tamura T."/>
        </authorList>
    </citation>
    <scope>NUCLEOTIDE SEQUENCE</scope>
    <source>
        <strain evidence="5">NBRC 105644</strain>
    </source>
</reference>
<dbReference type="GO" id="GO:0016787">
    <property type="term" value="F:hydrolase activity"/>
    <property type="evidence" value="ECO:0007669"/>
    <property type="project" value="UniProtKB-KW"/>
</dbReference>
<keyword evidence="1" id="KW-0378">Hydrolase</keyword>
<organism evidence="5 6">
    <name type="scientific">Virgisporangium aliadipatigenens</name>
    <dbReference type="NCBI Taxonomy" id="741659"/>
    <lineage>
        <taxon>Bacteria</taxon>
        <taxon>Bacillati</taxon>
        <taxon>Actinomycetota</taxon>
        <taxon>Actinomycetes</taxon>
        <taxon>Micromonosporales</taxon>
        <taxon>Micromonosporaceae</taxon>
        <taxon>Virgisporangium</taxon>
    </lineage>
</organism>
<dbReference type="InterPro" id="IPR050789">
    <property type="entry name" value="Diverse_Enzym_Activities"/>
</dbReference>